<dbReference type="Proteomes" id="UP000386466">
    <property type="component" value="Unassembled WGS sequence"/>
</dbReference>
<gene>
    <name evidence="8" type="ORF">LYPA_23C020435</name>
</gene>
<dbReference type="PANTHER" id="PTHR22950">
    <property type="entry name" value="AMINO ACID TRANSPORTER"/>
    <property type="match status" value="1"/>
</dbReference>
<dbReference type="GO" id="GO:0016020">
    <property type="term" value="C:membrane"/>
    <property type="evidence" value="ECO:0007669"/>
    <property type="project" value="UniProtKB-SubCell"/>
</dbReference>
<dbReference type="Pfam" id="PF01490">
    <property type="entry name" value="Aa_trans"/>
    <property type="match status" value="1"/>
</dbReference>
<protein>
    <submittedName>
        <fullName evidence="8">Sodium-coupled neutral amino</fullName>
    </submittedName>
</protein>
<sequence length="114" mass="11468">MEGPMAGSPGLEEKPVPSAASPSLSSPGAIFILLKSALGAGLLSFPSAFHKAGGVTPAFLVKLVSLVFLISRLVILGYAASLSQRTYQGVVGGLCGPALGKLCEACLTALKLLV</sequence>
<feature type="region of interest" description="Disordered" evidence="5">
    <location>
        <begin position="1"/>
        <end position="24"/>
    </location>
</feature>
<keyword evidence="9" id="KW-1185">Reference proteome</keyword>
<evidence type="ECO:0000256" key="4">
    <source>
        <dbReference type="ARBA" id="ARBA00023136"/>
    </source>
</evidence>
<evidence type="ECO:0000256" key="6">
    <source>
        <dbReference type="SAM" id="Phobius"/>
    </source>
</evidence>
<reference evidence="8 9" key="1">
    <citation type="submission" date="2019-01" db="EMBL/GenBank/DDBJ databases">
        <authorList>
            <person name="Alioto T."/>
            <person name="Alioto T."/>
        </authorList>
    </citation>
    <scope>NUCLEOTIDE SEQUENCE [LARGE SCALE GENOMIC DNA]</scope>
</reference>
<dbReference type="PANTHER" id="PTHR22950:SF226">
    <property type="entry name" value="SODIUM-COUPLED NEUTRAL AMINO ACID TRANSPORTER 8-RELATED"/>
    <property type="match status" value="1"/>
</dbReference>
<evidence type="ECO:0000256" key="2">
    <source>
        <dbReference type="ARBA" id="ARBA00022692"/>
    </source>
</evidence>
<evidence type="ECO:0000256" key="5">
    <source>
        <dbReference type="SAM" id="MobiDB-lite"/>
    </source>
</evidence>
<keyword evidence="4 6" id="KW-0472">Membrane</keyword>
<evidence type="ECO:0000259" key="7">
    <source>
        <dbReference type="Pfam" id="PF01490"/>
    </source>
</evidence>
<dbReference type="InterPro" id="IPR013057">
    <property type="entry name" value="AA_transpt_TM"/>
</dbReference>
<keyword evidence="2 6" id="KW-0812">Transmembrane</keyword>
<evidence type="ECO:0000313" key="8">
    <source>
        <dbReference type="EMBL" id="VFV35078.1"/>
    </source>
</evidence>
<organism evidence="8 9">
    <name type="scientific">Lynx pardinus</name>
    <name type="common">Iberian lynx</name>
    <name type="synonym">Felis pardina</name>
    <dbReference type="NCBI Taxonomy" id="191816"/>
    <lineage>
        <taxon>Eukaryota</taxon>
        <taxon>Metazoa</taxon>
        <taxon>Chordata</taxon>
        <taxon>Craniata</taxon>
        <taxon>Vertebrata</taxon>
        <taxon>Euteleostomi</taxon>
        <taxon>Mammalia</taxon>
        <taxon>Eutheria</taxon>
        <taxon>Laurasiatheria</taxon>
        <taxon>Carnivora</taxon>
        <taxon>Feliformia</taxon>
        <taxon>Felidae</taxon>
        <taxon>Felinae</taxon>
        <taxon>Lynx</taxon>
    </lineage>
</organism>
<feature type="transmembrane region" description="Helical" evidence="6">
    <location>
        <begin position="59"/>
        <end position="80"/>
    </location>
</feature>
<dbReference type="AlphaFoldDB" id="A0A485NSP6"/>
<name>A0A485NSP6_LYNPA</name>
<evidence type="ECO:0000256" key="1">
    <source>
        <dbReference type="ARBA" id="ARBA00004141"/>
    </source>
</evidence>
<accession>A0A485NSP6</accession>
<dbReference type="GO" id="GO:0015179">
    <property type="term" value="F:L-amino acid transmembrane transporter activity"/>
    <property type="evidence" value="ECO:0007669"/>
    <property type="project" value="TreeGrafter"/>
</dbReference>
<evidence type="ECO:0000256" key="3">
    <source>
        <dbReference type="ARBA" id="ARBA00022989"/>
    </source>
</evidence>
<proteinExistence type="predicted"/>
<dbReference type="EMBL" id="CAAGRJ010020709">
    <property type="protein sequence ID" value="VFV35078.1"/>
    <property type="molecule type" value="Genomic_DNA"/>
</dbReference>
<feature type="domain" description="Amino acid transporter transmembrane" evidence="7">
    <location>
        <begin position="28"/>
        <end position="109"/>
    </location>
</feature>
<evidence type="ECO:0000313" key="9">
    <source>
        <dbReference type="Proteomes" id="UP000386466"/>
    </source>
</evidence>
<comment type="subcellular location">
    <subcellularLocation>
        <location evidence="1">Membrane</location>
        <topology evidence="1">Multi-pass membrane protein</topology>
    </subcellularLocation>
</comment>
<keyword evidence="3 6" id="KW-1133">Transmembrane helix</keyword>